<proteinExistence type="predicted"/>
<keyword evidence="2" id="KW-0732">Signal</keyword>
<reference evidence="3" key="1">
    <citation type="submission" date="2020-06" db="EMBL/GenBank/DDBJ databases">
        <title>Insight into the genomes of haloalkaliphilic bacilli from Kenyan soda lakes.</title>
        <authorList>
            <person name="Mwirichia R."/>
            <person name="Villamizar G.C."/>
            <person name="Poehlein A."/>
            <person name="Mugweru J."/>
            <person name="Kipnyargis A."/>
            <person name="Kiplimo D."/>
            <person name="Orwa P."/>
            <person name="Daniel R."/>
        </authorList>
    </citation>
    <scope>NUCLEOTIDE SEQUENCE</scope>
    <source>
        <strain evidence="3">B1096_S55</strain>
    </source>
</reference>
<feature type="compositionally biased region" description="Basic and acidic residues" evidence="1">
    <location>
        <begin position="53"/>
        <end position="66"/>
    </location>
</feature>
<dbReference type="AlphaFoldDB" id="A0A9Q4B462"/>
<gene>
    <name evidence="3" type="ORF">HXA33_15835</name>
</gene>
<feature type="signal peptide" evidence="2">
    <location>
        <begin position="1"/>
        <end position="22"/>
    </location>
</feature>
<evidence type="ECO:0000313" key="4">
    <source>
        <dbReference type="Proteomes" id="UP001057753"/>
    </source>
</evidence>
<name>A0A9Q4B462_SALAG</name>
<organism evidence="3 4">
    <name type="scientific">Salipaludibacillus agaradhaerens</name>
    <name type="common">Bacillus agaradhaerens</name>
    <dbReference type="NCBI Taxonomy" id="76935"/>
    <lineage>
        <taxon>Bacteria</taxon>
        <taxon>Bacillati</taxon>
        <taxon>Bacillota</taxon>
        <taxon>Bacilli</taxon>
        <taxon>Bacillales</taxon>
        <taxon>Bacillaceae</taxon>
    </lineage>
</organism>
<feature type="region of interest" description="Disordered" evidence="1">
    <location>
        <begin position="51"/>
        <end position="77"/>
    </location>
</feature>
<dbReference type="Proteomes" id="UP001057753">
    <property type="component" value="Unassembled WGS sequence"/>
</dbReference>
<evidence type="ECO:0000256" key="1">
    <source>
        <dbReference type="SAM" id="MobiDB-lite"/>
    </source>
</evidence>
<dbReference type="RefSeq" id="WP_257822388.1">
    <property type="nucleotide sequence ID" value="NZ_JABXYM010000001.1"/>
</dbReference>
<sequence>MGKKRRLTFVTLTLLLIMSACANPNEEVSPDEKNENDTHDMEQNNKQQNEMDINDHGHDEDQHHDFASPPDKMNPLADESVHHAQTKNVTRLDTASELTMSIYVSQLIWPATHDENRPNTVIIAPLDDWQKSLVSTTLIHHPNDGPILFMEDGQIEEEVAQEIERLQPKGNNEGVELMVIGDMSEETRSQLEAYRIEELNADNNAAFAAKVDQYFSDIIQETPKAVLIGSSEEEAQLYTMIASNWIAHMNESLLYVNANGLPDETREALEKRGGEAAMYVLGDEETISDETLTELAEFGEVERIAGNTPEQMAIEFAKYRDEDTHVGWGQTTPGHGFSFVSSDKPEMAIAGASLGHLGKHAPLIWLKNNNISDDLFDYLAEVRPTFEDNPMAGPYNHSYLLADQTMVPFQVQGILDEKLEISGAHGDH</sequence>
<keyword evidence="4" id="KW-1185">Reference proteome</keyword>
<protein>
    <submittedName>
        <fullName evidence="3">Cell wall-binding repeat-containing protein</fullName>
    </submittedName>
</protein>
<evidence type="ECO:0000313" key="3">
    <source>
        <dbReference type="EMBL" id="MCR6098009.1"/>
    </source>
</evidence>
<comment type="caution">
    <text evidence="3">The sequence shown here is derived from an EMBL/GenBank/DDBJ whole genome shotgun (WGS) entry which is preliminary data.</text>
</comment>
<dbReference type="PROSITE" id="PS51257">
    <property type="entry name" value="PROKAR_LIPOPROTEIN"/>
    <property type="match status" value="1"/>
</dbReference>
<evidence type="ECO:0000256" key="2">
    <source>
        <dbReference type="SAM" id="SignalP"/>
    </source>
</evidence>
<accession>A0A9Q4B462</accession>
<dbReference type="EMBL" id="JABXYM010000001">
    <property type="protein sequence ID" value="MCR6098009.1"/>
    <property type="molecule type" value="Genomic_DNA"/>
</dbReference>
<feature type="chain" id="PRO_5040403315" evidence="2">
    <location>
        <begin position="23"/>
        <end position="428"/>
    </location>
</feature>